<dbReference type="GO" id="GO:0110001">
    <property type="term" value="C:toxin-antitoxin complex"/>
    <property type="evidence" value="ECO:0007669"/>
    <property type="project" value="InterPro"/>
</dbReference>
<dbReference type="PANTHER" id="PTHR34139:SF1">
    <property type="entry name" value="RNASE MJ1380-RELATED"/>
    <property type="match status" value="1"/>
</dbReference>
<evidence type="ECO:0000256" key="5">
    <source>
        <dbReference type="ARBA" id="ARBA00022801"/>
    </source>
</evidence>
<keyword evidence="1" id="KW-0597">Phosphoprotein</keyword>
<evidence type="ECO:0000256" key="4">
    <source>
        <dbReference type="ARBA" id="ARBA00022741"/>
    </source>
</evidence>
<name>A0A3S0ZHH2_9BURK</name>
<evidence type="ECO:0000256" key="3">
    <source>
        <dbReference type="ARBA" id="ARBA00022722"/>
    </source>
</evidence>
<evidence type="ECO:0000256" key="1">
    <source>
        <dbReference type="ARBA" id="ARBA00022553"/>
    </source>
</evidence>
<reference evidence="6 7" key="1">
    <citation type="submission" date="2018-12" db="EMBL/GenBank/DDBJ databases">
        <title>The genome sequences of Variovorax guangxiensis DSM 27352.</title>
        <authorList>
            <person name="Gao J."/>
            <person name="Sun J."/>
        </authorList>
    </citation>
    <scope>NUCLEOTIDE SEQUENCE [LARGE SCALE GENOMIC DNA]</scope>
    <source>
        <strain evidence="6 7">DSM 27352</strain>
    </source>
</reference>
<dbReference type="OrthoDB" id="4829434at2"/>
<evidence type="ECO:0000313" key="6">
    <source>
        <dbReference type="EMBL" id="RUR70104.1"/>
    </source>
</evidence>
<dbReference type="Pfam" id="PF01934">
    <property type="entry name" value="HepT-like"/>
    <property type="match status" value="1"/>
</dbReference>
<comment type="caution">
    <text evidence="6">The sequence shown here is derived from an EMBL/GenBank/DDBJ whole genome shotgun (WGS) entry which is preliminary data.</text>
</comment>
<keyword evidence="3" id="KW-0540">Nuclease</keyword>
<evidence type="ECO:0000256" key="2">
    <source>
        <dbReference type="ARBA" id="ARBA00022649"/>
    </source>
</evidence>
<proteinExistence type="predicted"/>
<keyword evidence="2" id="KW-1277">Toxin-antitoxin system</keyword>
<organism evidence="6 7">
    <name type="scientific">Variovorax guangxiensis</name>
    <dbReference type="NCBI Taxonomy" id="1775474"/>
    <lineage>
        <taxon>Bacteria</taxon>
        <taxon>Pseudomonadati</taxon>
        <taxon>Pseudomonadota</taxon>
        <taxon>Betaproteobacteria</taxon>
        <taxon>Burkholderiales</taxon>
        <taxon>Comamonadaceae</taxon>
        <taxon>Variovorax</taxon>
    </lineage>
</organism>
<protein>
    <submittedName>
        <fullName evidence="6">DUF86 domain-containing protein</fullName>
    </submittedName>
</protein>
<sequence>MADYLGHILQAIDNIRDYTTGATADSYLADRKTQDAVVRNLEVIGEASNNIVKHHSEFAAAHTAVPWRFAYEMRNALSHGYFTIDHTLVWQTIQHDLPSLREQVVRLLET</sequence>
<dbReference type="PANTHER" id="PTHR34139">
    <property type="entry name" value="UPF0331 PROTEIN MJ0127"/>
    <property type="match status" value="1"/>
</dbReference>
<dbReference type="InterPro" id="IPR051813">
    <property type="entry name" value="HepT_RNase_toxin"/>
</dbReference>
<keyword evidence="5" id="KW-0378">Hydrolase</keyword>
<dbReference type="InterPro" id="IPR008201">
    <property type="entry name" value="HepT-like"/>
</dbReference>
<dbReference type="Proteomes" id="UP000281118">
    <property type="component" value="Unassembled WGS sequence"/>
</dbReference>
<evidence type="ECO:0000313" key="7">
    <source>
        <dbReference type="Proteomes" id="UP000281118"/>
    </source>
</evidence>
<dbReference type="GO" id="GO:0004540">
    <property type="term" value="F:RNA nuclease activity"/>
    <property type="evidence" value="ECO:0007669"/>
    <property type="project" value="InterPro"/>
</dbReference>
<dbReference type="GO" id="GO:0016787">
    <property type="term" value="F:hydrolase activity"/>
    <property type="evidence" value="ECO:0007669"/>
    <property type="project" value="UniProtKB-KW"/>
</dbReference>
<dbReference type="AlphaFoldDB" id="A0A3S0ZHH2"/>
<gene>
    <name evidence="6" type="ORF">EJP67_23910</name>
</gene>
<dbReference type="EMBL" id="RXFT01000011">
    <property type="protein sequence ID" value="RUR70104.1"/>
    <property type="molecule type" value="Genomic_DNA"/>
</dbReference>
<dbReference type="GO" id="GO:0000166">
    <property type="term" value="F:nucleotide binding"/>
    <property type="evidence" value="ECO:0007669"/>
    <property type="project" value="UniProtKB-KW"/>
</dbReference>
<dbReference type="RefSeq" id="WP_126024209.1">
    <property type="nucleotide sequence ID" value="NZ_RXFT01000011.1"/>
</dbReference>
<keyword evidence="4" id="KW-0547">Nucleotide-binding</keyword>
<accession>A0A3S0ZHH2</accession>